<protein>
    <submittedName>
        <fullName evidence="1">BTAD domain-containing putative transcriptional regulator</fullName>
    </submittedName>
</protein>
<dbReference type="EMBL" id="JBBKAI010000002">
    <property type="protein sequence ID" value="MEJ8661707.1"/>
    <property type="molecule type" value="Genomic_DNA"/>
</dbReference>
<keyword evidence="2" id="KW-1185">Reference proteome</keyword>
<reference evidence="1" key="1">
    <citation type="submission" date="2024-03" db="EMBL/GenBank/DDBJ databases">
        <title>Novel Streptomyces species of biotechnological and ecological value are a feature of Machair soil.</title>
        <authorList>
            <person name="Prole J.R."/>
            <person name="Goodfellow M."/>
            <person name="Allenby N."/>
            <person name="Ward A.C."/>
        </authorList>
    </citation>
    <scope>NUCLEOTIDE SEQUENCE</scope>
    <source>
        <strain evidence="1">MS1.AVA.4</strain>
    </source>
</reference>
<evidence type="ECO:0000313" key="2">
    <source>
        <dbReference type="Proteomes" id="UP001375539"/>
    </source>
</evidence>
<evidence type="ECO:0000313" key="1">
    <source>
        <dbReference type="EMBL" id="MEJ8661707.1"/>
    </source>
</evidence>
<gene>
    <name evidence="1" type="ORF">WKI58_35260</name>
</gene>
<accession>A0ACC6QT92</accession>
<dbReference type="Proteomes" id="UP001375539">
    <property type="component" value="Unassembled WGS sequence"/>
</dbReference>
<name>A0ACC6QT92_9ACTN</name>
<comment type="caution">
    <text evidence="1">The sequence shown here is derived from an EMBL/GenBank/DDBJ whole genome shotgun (WGS) entry which is preliminary data.</text>
</comment>
<organism evidence="1 2">
    <name type="scientific">Streptomyces pratisoli</name>
    <dbReference type="NCBI Taxonomy" id="3139917"/>
    <lineage>
        <taxon>Bacteria</taxon>
        <taxon>Bacillati</taxon>
        <taxon>Actinomycetota</taxon>
        <taxon>Actinomycetes</taxon>
        <taxon>Kitasatosporales</taxon>
        <taxon>Streptomycetaceae</taxon>
        <taxon>Streptomyces</taxon>
    </lineage>
</organism>
<sequence>MLIWRLVLVLGRRRSHTDMPTTADKPIYRVLGPLEVTGASGEECRIPRGRQQVVLGALLLEANRVVSTESLIDAIWGEEPPVTARTQVQTCISALRTSLAVIGEGARLVTREPGYVLEVSGDRLDAALFSRYRKEAHDAAQAGRLQEAAALTRRAADLWRGPALSGSRSDKLQSMAAQLDEYRLINLETYADMELRLGRHVQIVPELSALVAAYPLRETLRGRLMLALYRSGRQAEALEVFREGRTILVEQLGIEPGDQLRELESAILAGDPDLRLPGTEQDVTSVAEAPVRAPAAASEAALPPTRPGRGTPFQLPLDNADFTGRTQIVEAAQELLLAGGDGRPTPVAVLSGPSGVGKSTIAVHLGHRLVRDFPDGQLYCDLAGTEPSSATALDALGRFLRALGIPGAQIPGPIDERAEMYRSLLAGKRMLIVLDNASATQQVRLLLPGHGTSSVIVTGQSGITGLPGARFLYVDVCSRQEAIDMLAAVIGPARVAAEPEVAADLVRMVGRLPLALRIVAARLAARPNWSLMWMRDRLSDERHRLDELSHGELAIRSSIALTYDGLTGTGRRLLRLLSLEDCGSLPTWVAAALLDTDLFHAGDLLESLVDAQMLEVDSTALPSEPHYRLHSLVRLFAREERERHAADDGAEDALTRLVGGWLALADEAHRRLYGGDFTILHGDAPRWHLPEAQVDQLLRDPLAWLETERANLCHVVDLAAETGRAEACWDLAVTLVTMFESRCYFDDWQRTHERALAAASEAGLLRGRAAVMLSMSSLYLTRSQLTPARGALEPAQEAFEALGDTLGLALVRRNLAMLSQRQGDEPSALVLHRQAVADFQAVGDHVGQTNTLAHLARLALDQGRLDDAEELLDQAMDICRRTRNTRMEGQVRFVMSDLMQRRERYPEAEQLLRGVLDQVRSRGDIAGESRILHRLGSVNARLGRSAEAQRLLREVVAIRARTMDRVGAAEVRLELAQLEADHSGLSADIGFEPQGRTPLRH</sequence>
<proteinExistence type="predicted"/>